<keyword evidence="3" id="KW-1003">Cell membrane</keyword>
<evidence type="ECO:0000256" key="3">
    <source>
        <dbReference type="ARBA" id="ARBA00022475"/>
    </source>
</evidence>
<dbReference type="InterPro" id="IPR036458">
    <property type="entry name" value="Na:dicarbo_symporter_sf"/>
</dbReference>
<dbReference type="PANTHER" id="PTHR42865:SF7">
    <property type="entry name" value="PROTON_GLUTAMATE-ASPARTATE SYMPORTER"/>
    <property type="match status" value="1"/>
</dbReference>
<gene>
    <name evidence="9" type="ORF">Rain11_1660</name>
</gene>
<dbReference type="GO" id="GO:0005886">
    <property type="term" value="C:plasma membrane"/>
    <property type="evidence" value="ECO:0007669"/>
    <property type="project" value="UniProtKB-SubCell"/>
</dbReference>
<keyword evidence="2" id="KW-0813">Transport</keyword>
<protein>
    <submittedName>
        <fullName evidence="9">Na+/H+-dicarboxylate symporter</fullName>
    </submittedName>
</protein>
<keyword evidence="4 8" id="KW-0812">Transmembrane</keyword>
<dbReference type="FunFam" id="1.10.3860.10:FF:000001">
    <property type="entry name" value="C4-dicarboxylate transport protein"/>
    <property type="match status" value="1"/>
</dbReference>
<dbReference type="GO" id="GO:0006835">
    <property type="term" value="P:dicarboxylic acid transport"/>
    <property type="evidence" value="ECO:0007669"/>
    <property type="project" value="TreeGrafter"/>
</dbReference>
<sequence length="440" mass="47977">MLFYQKTNAMKFKLSLTAKIFLGMILGIVVGIILPEQKQIVDGKEITAPQNIFTIGSFSLHTRDLQLLMDIFLRLIKMTIAPLVLSTLVVGIAKVGDKKALGRIGVRTIGYFLFATLLALSLGLILVNVFRPGDLLSASLPPEGTETGINAQMNTLKSFVEHTFPKSVIDAMAHNEILAVLVFSVFFGIAAISLPEHQKSVIIKAMDALAHVMLKLINMVMGFAPYGVFGAMAVLVSKIGWQKLIEVYPYLIFTFYLGLAIFIFVILGAIAVALRLPFVRILKEIRLPFFQAFSTASSESAFAQLIESLKRLGCPEKVINFVIPLGYSFNLDGSIMYMTFASVFIAQAYGIELSFAQQIQMMLILMLTSKGIAGVPRASLVIIAGTLSSFNIPQEGLALLLGIDHILDMGRSGTNIAGNAMAACIISKWEQKNTPEGLET</sequence>
<evidence type="ECO:0000313" key="9">
    <source>
        <dbReference type="EMBL" id="PKQ68593.1"/>
    </source>
</evidence>
<dbReference type="Gene3D" id="1.10.3860.10">
    <property type="entry name" value="Sodium:dicarboxylate symporter"/>
    <property type="match status" value="1"/>
</dbReference>
<comment type="subcellular location">
    <subcellularLocation>
        <location evidence="1">Cell membrane</location>
        <topology evidence="1">Multi-pass membrane protein</topology>
    </subcellularLocation>
</comment>
<feature type="transmembrane region" description="Helical" evidence="8">
    <location>
        <begin position="71"/>
        <end position="96"/>
    </location>
</feature>
<evidence type="ECO:0000256" key="4">
    <source>
        <dbReference type="ARBA" id="ARBA00022692"/>
    </source>
</evidence>
<dbReference type="PANTHER" id="PTHR42865">
    <property type="entry name" value="PROTON/GLUTAMATE-ASPARTATE SYMPORTER"/>
    <property type="match status" value="1"/>
</dbReference>
<keyword evidence="7 8" id="KW-0472">Membrane</keyword>
<dbReference type="Proteomes" id="UP000233387">
    <property type="component" value="Unassembled WGS sequence"/>
</dbReference>
<dbReference type="InterPro" id="IPR001991">
    <property type="entry name" value="Na-dicarboxylate_symporter"/>
</dbReference>
<proteinExistence type="predicted"/>
<dbReference type="SUPFAM" id="SSF118215">
    <property type="entry name" value="Proton glutamate symport protein"/>
    <property type="match status" value="1"/>
</dbReference>
<feature type="transmembrane region" description="Helical" evidence="8">
    <location>
        <begin position="108"/>
        <end position="130"/>
    </location>
</feature>
<keyword evidence="10" id="KW-1185">Reference proteome</keyword>
<dbReference type="EMBL" id="NKXO01000024">
    <property type="protein sequence ID" value="PKQ68593.1"/>
    <property type="molecule type" value="Genomic_DNA"/>
</dbReference>
<feature type="transmembrane region" description="Helical" evidence="8">
    <location>
        <begin position="177"/>
        <end position="195"/>
    </location>
</feature>
<reference evidence="9 10" key="1">
    <citation type="submission" date="2017-06" db="EMBL/GenBank/DDBJ databases">
        <title>Raineya orbicola gen. nov., sp. nov. a slightly thermophilic bacterium of the phylum Bacteroidetes and the description of Raineyaceae fam. nov.</title>
        <authorList>
            <person name="Albuquerque L."/>
            <person name="Polonia A.R.M."/>
            <person name="Barroso C."/>
            <person name="Froufe H.J.C."/>
            <person name="Lage O."/>
            <person name="Lobo-Da-Cunha A."/>
            <person name="Egas C."/>
            <person name="Da Costa M.S."/>
        </authorList>
    </citation>
    <scope>NUCLEOTIDE SEQUENCE [LARGE SCALE GENOMIC DNA]</scope>
    <source>
        <strain evidence="9 10">SPSPC-11</strain>
    </source>
</reference>
<dbReference type="AlphaFoldDB" id="A0A2N3IED1"/>
<evidence type="ECO:0000256" key="8">
    <source>
        <dbReference type="SAM" id="Phobius"/>
    </source>
</evidence>
<feature type="transmembrane region" description="Helical" evidence="8">
    <location>
        <begin position="216"/>
        <end position="236"/>
    </location>
</feature>
<evidence type="ECO:0000313" key="10">
    <source>
        <dbReference type="Proteomes" id="UP000233387"/>
    </source>
</evidence>
<feature type="transmembrane region" description="Helical" evidence="8">
    <location>
        <begin position="12"/>
        <end position="34"/>
    </location>
</feature>
<feature type="transmembrane region" description="Helical" evidence="8">
    <location>
        <begin position="248"/>
        <end position="274"/>
    </location>
</feature>
<dbReference type="Pfam" id="PF00375">
    <property type="entry name" value="SDF"/>
    <property type="match status" value="1"/>
</dbReference>
<evidence type="ECO:0000256" key="5">
    <source>
        <dbReference type="ARBA" id="ARBA00022847"/>
    </source>
</evidence>
<accession>A0A2N3IED1</accession>
<keyword evidence="6 8" id="KW-1133">Transmembrane helix</keyword>
<comment type="caution">
    <text evidence="9">The sequence shown here is derived from an EMBL/GenBank/DDBJ whole genome shotgun (WGS) entry which is preliminary data.</text>
</comment>
<dbReference type="GO" id="GO:0015293">
    <property type="term" value="F:symporter activity"/>
    <property type="evidence" value="ECO:0007669"/>
    <property type="project" value="UniProtKB-KW"/>
</dbReference>
<name>A0A2N3IED1_9BACT</name>
<evidence type="ECO:0000256" key="2">
    <source>
        <dbReference type="ARBA" id="ARBA00022448"/>
    </source>
</evidence>
<evidence type="ECO:0000256" key="6">
    <source>
        <dbReference type="ARBA" id="ARBA00022989"/>
    </source>
</evidence>
<evidence type="ECO:0000256" key="1">
    <source>
        <dbReference type="ARBA" id="ARBA00004651"/>
    </source>
</evidence>
<organism evidence="9 10">
    <name type="scientific">Raineya orbicola</name>
    <dbReference type="NCBI Taxonomy" id="2016530"/>
    <lineage>
        <taxon>Bacteria</taxon>
        <taxon>Pseudomonadati</taxon>
        <taxon>Bacteroidota</taxon>
        <taxon>Cytophagia</taxon>
        <taxon>Cytophagales</taxon>
        <taxon>Raineyaceae</taxon>
        <taxon>Raineya</taxon>
    </lineage>
</organism>
<evidence type="ECO:0000256" key="7">
    <source>
        <dbReference type="ARBA" id="ARBA00023136"/>
    </source>
</evidence>
<dbReference type="PRINTS" id="PR00173">
    <property type="entry name" value="EDTRNSPORT"/>
</dbReference>
<keyword evidence="5" id="KW-0769">Symport</keyword>